<evidence type="ECO:0000256" key="1">
    <source>
        <dbReference type="SAM" id="MobiDB-lite"/>
    </source>
</evidence>
<name>H5UT25_9MICO</name>
<proteinExistence type="predicted"/>
<dbReference type="OrthoDB" id="3541690at2"/>
<feature type="compositionally biased region" description="Basic and acidic residues" evidence="1">
    <location>
        <begin position="263"/>
        <end position="275"/>
    </location>
</feature>
<keyword evidence="3" id="KW-1185">Reference proteome</keyword>
<feature type="compositionally biased region" description="Basic and acidic residues" evidence="1">
    <location>
        <begin position="210"/>
        <end position="222"/>
    </location>
</feature>
<comment type="caution">
    <text evidence="2">The sequence shown here is derived from an EMBL/GenBank/DDBJ whole genome shotgun (WGS) entry which is preliminary data.</text>
</comment>
<gene>
    <name evidence="2" type="ORF">MOPEL_084_00180</name>
</gene>
<evidence type="ECO:0000313" key="2">
    <source>
        <dbReference type="EMBL" id="GAB48883.1"/>
    </source>
</evidence>
<dbReference type="EMBL" id="BAFE01000062">
    <property type="protein sequence ID" value="GAB48883.1"/>
    <property type="molecule type" value="Genomic_DNA"/>
</dbReference>
<protein>
    <submittedName>
        <fullName evidence="2">Uncharacterized protein</fullName>
    </submittedName>
</protein>
<feature type="compositionally biased region" description="Basic and acidic residues" evidence="1">
    <location>
        <begin position="237"/>
        <end position="256"/>
    </location>
</feature>
<dbReference type="Proteomes" id="UP000004367">
    <property type="component" value="Unassembled WGS sequence"/>
</dbReference>
<dbReference type="eggNOG" id="ENOG5032S7P">
    <property type="taxonomic scope" value="Bacteria"/>
</dbReference>
<reference evidence="2 3" key="1">
    <citation type="submission" date="2012-02" db="EMBL/GenBank/DDBJ databases">
        <title>Whole genome shotgun sequence of Mobilicoccus pelagius NBRC 104925.</title>
        <authorList>
            <person name="Yoshida Y."/>
            <person name="Hosoyama A."/>
            <person name="Tsuchikane K."/>
            <person name="Katsumata H."/>
            <person name="Yamazaki S."/>
            <person name="Fujita N."/>
        </authorList>
    </citation>
    <scope>NUCLEOTIDE SEQUENCE [LARGE SCALE GENOMIC DNA]</scope>
    <source>
        <strain evidence="2 3">NBRC 104925</strain>
    </source>
</reference>
<feature type="compositionally biased region" description="Basic and acidic residues" evidence="1">
    <location>
        <begin position="321"/>
        <end position="344"/>
    </location>
</feature>
<dbReference type="STRING" id="1089455.MOPEL_084_00180"/>
<accession>H5UT25</accession>
<dbReference type="RefSeq" id="WP_009482781.1">
    <property type="nucleotide sequence ID" value="NZ_BAFE01000062.1"/>
</dbReference>
<dbReference type="AlphaFoldDB" id="H5UT25"/>
<feature type="region of interest" description="Disordered" evidence="1">
    <location>
        <begin position="172"/>
        <end position="276"/>
    </location>
</feature>
<organism evidence="2 3">
    <name type="scientific">Mobilicoccus pelagius NBRC 104925</name>
    <dbReference type="NCBI Taxonomy" id="1089455"/>
    <lineage>
        <taxon>Bacteria</taxon>
        <taxon>Bacillati</taxon>
        <taxon>Actinomycetota</taxon>
        <taxon>Actinomycetes</taxon>
        <taxon>Micrococcales</taxon>
        <taxon>Dermatophilaceae</taxon>
        <taxon>Mobilicoccus</taxon>
    </lineage>
</organism>
<evidence type="ECO:0000313" key="3">
    <source>
        <dbReference type="Proteomes" id="UP000004367"/>
    </source>
</evidence>
<feature type="region of interest" description="Disordered" evidence="1">
    <location>
        <begin position="313"/>
        <end position="344"/>
    </location>
</feature>
<sequence>MIDADVLDELYGVDLAGFVDTRTRLAKAAREAGDKDAASRIGGLRKPTVAAWAVNRLVRDRPIEVETLLAVGERMREATSRLDMDRLRELRPERDRALDSFTRAARFVADDHGHPLSVDASAAVRATAVAALADADAADAVAGGALVRTLDYAGFGEVDLSDAVAAEAVRRRSHASDADASETGIPETGATGARSAEDEDAPSTESPDAADVREKDDREGARHPVTPGTGRATTDAARAEAARSEAARAEAEAEATRRRHEARLREELEHADRDLAQASLVEAEARRRAEKAEQRRDDLARLLDAAQEEARAAAEAAAQATRDREAAAEAHDAARTRLDALTRS</sequence>